<proteinExistence type="predicted"/>
<evidence type="ECO:0000313" key="1">
    <source>
        <dbReference type="EMBL" id="AYV84073.1"/>
    </source>
</evidence>
<accession>A0A3G5ADW2</accession>
<protein>
    <submittedName>
        <fullName evidence="1">Uncharacterized protein</fullName>
    </submittedName>
</protein>
<organism evidence="1">
    <name type="scientific">Hyperionvirus sp</name>
    <dbReference type="NCBI Taxonomy" id="2487770"/>
    <lineage>
        <taxon>Viruses</taxon>
        <taxon>Varidnaviria</taxon>
        <taxon>Bamfordvirae</taxon>
        <taxon>Nucleocytoviricota</taxon>
        <taxon>Megaviricetes</taxon>
        <taxon>Imitervirales</taxon>
        <taxon>Mimiviridae</taxon>
        <taxon>Klosneuvirinae</taxon>
    </lineage>
</organism>
<gene>
    <name evidence="1" type="ORF">Hyperionvirus16_48</name>
</gene>
<reference evidence="1" key="1">
    <citation type="submission" date="2018-10" db="EMBL/GenBank/DDBJ databases">
        <title>Hidden diversity of soil giant viruses.</title>
        <authorList>
            <person name="Schulz F."/>
            <person name="Alteio L."/>
            <person name="Goudeau D."/>
            <person name="Ryan E.M."/>
            <person name="Malmstrom R.R."/>
            <person name="Blanchard J."/>
            <person name="Woyke T."/>
        </authorList>
    </citation>
    <scope>NUCLEOTIDE SEQUENCE</scope>
    <source>
        <strain evidence="1">HYV1</strain>
    </source>
</reference>
<dbReference type="EMBL" id="MK072398">
    <property type="protein sequence ID" value="AYV84073.1"/>
    <property type="molecule type" value="Genomic_DNA"/>
</dbReference>
<name>A0A3G5ADW2_9VIRU</name>
<sequence length="227" mass="26410">MAVKSIADAFSLGLKVESIATLRSFTESDPHLSFHQIDIHFEYIAESLKWQATNILSEDFLSKELCCFLDRQGSTTIYFSRDSNNSGTPRFWYALCDLKNPSGIFEQAELFLSGPQNILETTLKEQLESYGFILWKADKKQQLLETYNLKYGTFRNFYPNVNLSLLINEELLRCEHNTRKAIKYLKLLHKSYLERLSKVFDALPNVLLDIIVYYVLGEFLIETLYWG</sequence>